<dbReference type="Pfam" id="PF02687">
    <property type="entry name" value="FtsX"/>
    <property type="match status" value="1"/>
</dbReference>
<evidence type="ECO:0000256" key="4">
    <source>
        <dbReference type="ARBA" id="ARBA00022989"/>
    </source>
</evidence>
<evidence type="ECO:0000313" key="11">
    <source>
        <dbReference type="Proteomes" id="UP000056252"/>
    </source>
</evidence>
<comment type="similarity">
    <text evidence="6">Belongs to the ABC-4 integral membrane protein family.</text>
</comment>
<dbReference type="GO" id="GO:0022857">
    <property type="term" value="F:transmembrane transporter activity"/>
    <property type="evidence" value="ECO:0007669"/>
    <property type="project" value="TreeGrafter"/>
</dbReference>
<evidence type="ECO:0000256" key="2">
    <source>
        <dbReference type="ARBA" id="ARBA00022475"/>
    </source>
</evidence>
<dbReference type="Proteomes" id="UP000056252">
    <property type="component" value="Chromosome"/>
</dbReference>
<sequence length="413" mass="45185">MIDLDRYKEILDTLSRNKTRSFLTGFGVFWGVFMLVALIGGGKAMKESLSNELQGFATNSAIIFPQATTKPYHGLPKGRNWCLVYNDVERLKSQVPGLDVVSPMLTHWGSKVTFSDKKSQCSVKGLETNYQQVETPSMFYGRYLNDMDMQQHRKVCVLGKKVYKTLFPRGGDPCGRVVCIDSIYYSIVGVDYGTSNMNINGRNEESVVIPLTLMQQAYNLGDSVHLMCATVRPGVTISSVTDKMREVIARPHHIDPTDEKGIAILNAEVMFGMVDSLFTGVDFLIWLVGIGTLLAGAIGVSNIMMVTVRERTTEIGIRRAIGATPRNILSQIITESITLTAVAGMSGILFAVVVLQLAEMANTSDGIVNTHFQVSFWTAVGAVVLLSLLGVLAGLAPALRAMSIKPVDAMREE</sequence>
<evidence type="ECO:0000259" key="8">
    <source>
        <dbReference type="Pfam" id="PF02687"/>
    </source>
</evidence>
<dbReference type="KEGG" id="peo:AS203_00940"/>
<evidence type="ECO:0000259" key="9">
    <source>
        <dbReference type="Pfam" id="PF12704"/>
    </source>
</evidence>
<dbReference type="GO" id="GO:0005886">
    <property type="term" value="C:plasma membrane"/>
    <property type="evidence" value="ECO:0007669"/>
    <property type="project" value="UniProtKB-SubCell"/>
</dbReference>
<dbReference type="RefSeq" id="WP_060544103.1">
    <property type="nucleotide sequence ID" value="NZ_CP013195.1"/>
</dbReference>
<keyword evidence="3 7" id="KW-0812">Transmembrane</keyword>
<feature type="transmembrane region" description="Helical" evidence="7">
    <location>
        <begin position="21"/>
        <end position="41"/>
    </location>
</feature>
<evidence type="ECO:0000256" key="3">
    <source>
        <dbReference type="ARBA" id="ARBA00022692"/>
    </source>
</evidence>
<dbReference type="GO" id="GO:0005524">
    <property type="term" value="F:ATP binding"/>
    <property type="evidence" value="ECO:0007669"/>
    <property type="project" value="UniProtKB-KW"/>
</dbReference>
<protein>
    <submittedName>
        <fullName evidence="10">ABC transporter ATP-binding protein</fullName>
    </submittedName>
</protein>
<accession>A0A0S2KIE5</accession>
<evidence type="ECO:0000256" key="5">
    <source>
        <dbReference type="ARBA" id="ARBA00023136"/>
    </source>
</evidence>
<proteinExistence type="inferred from homology"/>
<dbReference type="InterPro" id="IPR025857">
    <property type="entry name" value="MacB_PCD"/>
</dbReference>
<dbReference type="PANTHER" id="PTHR30572:SF4">
    <property type="entry name" value="ABC TRANSPORTER PERMEASE YTRF"/>
    <property type="match status" value="1"/>
</dbReference>
<dbReference type="OrthoDB" id="9770036at2"/>
<keyword evidence="2" id="KW-1003">Cell membrane</keyword>
<organism evidence="10 11">
    <name type="scientific">Hoylesella enoeca</name>
    <dbReference type="NCBI Taxonomy" id="76123"/>
    <lineage>
        <taxon>Bacteria</taxon>
        <taxon>Pseudomonadati</taxon>
        <taxon>Bacteroidota</taxon>
        <taxon>Bacteroidia</taxon>
        <taxon>Bacteroidales</taxon>
        <taxon>Prevotellaceae</taxon>
        <taxon>Hoylesella</taxon>
    </lineage>
</organism>
<feature type="transmembrane region" description="Helical" evidence="7">
    <location>
        <begin position="328"/>
        <end position="354"/>
    </location>
</feature>
<comment type="subcellular location">
    <subcellularLocation>
        <location evidence="1">Cell membrane</location>
        <topology evidence="1">Multi-pass membrane protein</topology>
    </subcellularLocation>
</comment>
<keyword evidence="10" id="KW-0547">Nucleotide-binding</keyword>
<feature type="domain" description="ABC3 transporter permease C-terminal" evidence="8">
    <location>
        <begin position="287"/>
        <end position="406"/>
    </location>
</feature>
<keyword evidence="10" id="KW-0067">ATP-binding</keyword>
<evidence type="ECO:0000256" key="7">
    <source>
        <dbReference type="SAM" id="Phobius"/>
    </source>
</evidence>
<dbReference type="PANTHER" id="PTHR30572">
    <property type="entry name" value="MEMBRANE COMPONENT OF TRANSPORTER-RELATED"/>
    <property type="match status" value="1"/>
</dbReference>
<dbReference type="Pfam" id="PF12704">
    <property type="entry name" value="MacB_PCD"/>
    <property type="match status" value="1"/>
</dbReference>
<reference evidence="11" key="1">
    <citation type="submission" date="2015-11" db="EMBL/GenBank/DDBJ databases">
        <authorList>
            <person name="Holder M.E."/>
            <person name="Ajami N.J."/>
            <person name="Petrosino J.F."/>
        </authorList>
    </citation>
    <scope>NUCLEOTIDE SEQUENCE [LARGE SCALE GENOMIC DNA]</scope>
    <source>
        <strain evidence="11">F0113</strain>
    </source>
</reference>
<evidence type="ECO:0000256" key="1">
    <source>
        <dbReference type="ARBA" id="ARBA00004651"/>
    </source>
</evidence>
<dbReference type="EMBL" id="CP013195">
    <property type="protein sequence ID" value="ALO47844.1"/>
    <property type="molecule type" value="Genomic_DNA"/>
</dbReference>
<evidence type="ECO:0000313" key="10">
    <source>
        <dbReference type="EMBL" id="ALO47844.1"/>
    </source>
</evidence>
<keyword evidence="5 7" id="KW-0472">Membrane</keyword>
<feature type="transmembrane region" description="Helical" evidence="7">
    <location>
        <begin position="283"/>
        <end position="308"/>
    </location>
</feature>
<evidence type="ECO:0000256" key="6">
    <source>
        <dbReference type="ARBA" id="ARBA00038076"/>
    </source>
</evidence>
<feature type="transmembrane region" description="Helical" evidence="7">
    <location>
        <begin position="374"/>
        <end position="396"/>
    </location>
</feature>
<dbReference type="InterPro" id="IPR003838">
    <property type="entry name" value="ABC3_permease_C"/>
</dbReference>
<dbReference type="eggNOG" id="COG0577">
    <property type="taxonomic scope" value="Bacteria"/>
</dbReference>
<keyword evidence="4 7" id="KW-1133">Transmembrane helix</keyword>
<name>A0A0S2KIE5_9BACT</name>
<dbReference type="STRING" id="76123.AS203_00940"/>
<dbReference type="AlphaFoldDB" id="A0A0S2KIE5"/>
<dbReference type="InterPro" id="IPR050250">
    <property type="entry name" value="Macrolide_Exporter_MacB"/>
</dbReference>
<gene>
    <name evidence="10" type="ORF">AS203_00940</name>
</gene>
<keyword evidence="11" id="KW-1185">Reference proteome</keyword>
<feature type="domain" description="MacB-like periplasmic core" evidence="9">
    <location>
        <begin position="21"/>
        <end position="246"/>
    </location>
</feature>